<comment type="caution">
    <text evidence="2">The sequence shown here is derived from an EMBL/GenBank/DDBJ whole genome shotgun (WGS) entry which is preliminary data.</text>
</comment>
<dbReference type="RefSeq" id="WP_166152922.1">
    <property type="nucleotide sequence ID" value="NZ_JAAOIW010000009.1"/>
</dbReference>
<protein>
    <submittedName>
        <fullName evidence="2">Uncharacterized protein</fullName>
    </submittedName>
</protein>
<dbReference type="EMBL" id="JAAOIW010000009">
    <property type="protein sequence ID" value="NHN32623.1"/>
    <property type="molecule type" value="Genomic_DNA"/>
</dbReference>
<name>A0ABX0JCZ6_9BACL</name>
<keyword evidence="1" id="KW-0472">Membrane</keyword>
<keyword evidence="1" id="KW-0812">Transmembrane</keyword>
<reference evidence="2" key="1">
    <citation type="submission" date="2020-03" db="EMBL/GenBank/DDBJ databases">
        <title>Draft sequencing of Paenibacilllus sp. S3N08.</title>
        <authorList>
            <person name="Kim D.-U."/>
        </authorList>
    </citation>
    <scope>NUCLEOTIDE SEQUENCE</scope>
    <source>
        <strain evidence="2">S3N08</strain>
    </source>
</reference>
<organism evidence="2 3">
    <name type="scientific">Paenibacillus agricola</name>
    <dbReference type="NCBI Taxonomy" id="2716264"/>
    <lineage>
        <taxon>Bacteria</taxon>
        <taxon>Bacillati</taxon>
        <taxon>Bacillota</taxon>
        <taxon>Bacilli</taxon>
        <taxon>Bacillales</taxon>
        <taxon>Paenibacillaceae</taxon>
        <taxon>Paenibacillus</taxon>
    </lineage>
</organism>
<proteinExistence type="predicted"/>
<feature type="transmembrane region" description="Helical" evidence="1">
    <location>
        <begin position="44"/>
        <end position="63"/>
    </location>
</feature>
<keyword evidence="1" id="KW-1133">Transmembrane helix</keyword>
<feature type="transmembrane region" description="Helical" evidence="1">
    <location>
        <begin position="75"/>
        <end position="95"/>
    </location>
</feature>
<evidence type="ECO:0000313" key="3">
    <source>
        <dbReference type="Proteomes" id="UP001165962"/>
    </source>
</evidence>
<keyword evidence="3" id="KW-1185">Reference proteome</keyword>
<sequence>MKRVQYDLNFKMEIIRKGKEIGNFTAVARQHELDRQLAHPKLKFQFDVFILASLALLVIKLVVLLLKKVTDGGSFFWNFGSLILMIGVGIGSRMLKKI</sequence>
<dbReference type="Proteomes" id="UP001165962">
    <property type="component" value="Unassembled WGS sequence"/>
</dbReference>
<accession>A0ABX0JCZ6</accession>
<evidence type="ECO:0000256" key="1">
    <source>
        <dbReference type="SAM" id="Phobius"/>
    </source>
</evidence>
<gene>
    <name evidence="2" type="ORF">G9U52_22595</name>
</gene>
<evidence type="ECO:0000313" key="2">
    <source>
        <dbReference type="EMBL" id="NHN32623.1"/>
    </source>
</evidence>